<name>A0A837G6E5_9VIBR</name>
<dbReference type="RefSeq" id="WP_045986401.1">
    <property type="nucleotide sequence ID" value="NZ_CP063052.1"/>
</dbReference>
<organism evidence="1">
    <name type="scientific">Vibrio coralliilyticus</name>
    <dbReference type="NCBI Taxonomy" id="190893"/>
    <lineage>
        <taxon>Bacteria</taxon>
        <taxon>Pseudomonadati</taxon>
        <taxon>Pseudomonadota</taxon>
        <taxon>Gammaproteobacteria</taxon>
        <taxon>Vibrionales</taxon>
        <taxon>Vibrionaceae</taxon>
        <taxon>Vibrio</taxon>
    </lineage>
</organism>
<evidence type="ECO:0000313" key="1">
    <source>
        <dbReference type="EMBL" id="KJY71299.1"/>
    </source>
</evidence>
<sequence length="131" mass="14949">MLFNNNIDEMISYLERFCKAPHVKALDSVSDEQINLLLDFIALAHKLKCDIYPTRNLKSSHFIGIGIFALTQDRAPQGNLFLKIEQDQIHLTFELDPCDEENLLTPIRVIDALSYLAEHSGDALLPEDYCQ</sequence>
<comment type="caution">
    <text evidence="1">The sequence shown here is derived from an EMBL/GenBank/DDBJ whole genome shotgun (WGS) entry which is preliminary data.</text>
</comment>
<dbReference type="AlphaFoldDB" id="A0A837G6E5"/>
<proteinExistence type="predicted"/>
<reference evidence="1" key="1">
    <citation type="journal article" date="2015" name="BMC Genomics">
        <title>Genome mining reveals unlocked bioactive potential of marine Gram-negative bacteria.</title>
        <authorList>
            <person name="Machado H."/>
            <person name="Sonnenschein E.C."/>
            <person name="Melchiorsen J."/>
            <person name="Gram L."/>
        </authorList>
    </citation>
    <scope>NUCLEOTIDE SEQUENCE</scope>
    <source>
        <strain evidence="1">S2052</strain>
    </source>
</reference>
<dbReference type="EMBL" id="JXXR01000016">
    <property type="protein sequence ID" value="KJY71299.1"/>
    <property type="molecule type" value="Genomic_DNA"/>
</dbReference>
<gene>
    <name evidence="1" type="ORF">TW71_14895</name>
</gene>
<accession>A0A837G6E5</accession>
<protein>
    <submittedName>
        <fullName evidence="1">Uncharacterized protein</fullName>
    </submittedName>
</protein>